<comment type="similarity">
    <text evidence="2">Belongs to the major facilitator superfamily.</text>
</comment>
<comment type="subcellular location">
    <subcellularLocation>
        <location evidence="1">Lysosome membrane</location>
        <topology evidence="1">Multi-pass membrane protein</topology>
    </subcellularLocation>
</comment>
<evidence type="ECO:0000256" key="17">
    <source>
        <dbReference type="ARBA" id="ARBA00044903"/>
    </source>
</evidence>
<comment type="catalytic activity">
    <reaction evidence="14">
        <text>L-aspartyl-L-lysine(out) = L-aspartyl-L-lysine(in)</text>
        <dbReference type="Rhea" id="RHEA:79411"/>
        <dbReference type="ChEBI" id="CHEBI:229953"/>
    </reaction>
</comment>
<gene>
    <name evidence="28" type="ORF">Ae201684_009837</name>
</gene>
<organism evidence="28 29">
    <name type="scientific">Aphanomyces euteiches</name>
    <dbReference type="NCBI Taxonomy" id="100861"/>
    <lineage>
        <taxon>Eukaryota</taxon>
        <taxon>Sar</taxon>
        <taxon>Stramenopiles</taxon>
        <taxon>Oomycota</taxon>
        <taxon>Saprolegniomycetes</taxon>
        <taxon>Saprolegniales</taxon>
        <taxon>Verrucalvaceae</taxon>
        <taxon>Aphanomyces</taxon>
    </lineage>
</organism>
<keyword evidence="3" id="KW-0813">Transport</keyword>
<keyword evidence="27" id="KW-0732">Signal</keyword>
<feature type="chain" id="PRO_5026012243" description="Lysosomal dipeptide transporter MFSD1" evidence="27">
    <location>
        <begin position="26"/>
        <end position="541"/>
    </location>
</feature>
<evidence type="ECO:0000256" key="8">
    <source>
        <dbReference type="ARBA" id="ARBA00044876"/>
    </source>
</evidence>
<comment type="catalytic activity">
    <reaction evidence="13">
        <text>L-alpha-aminoacyl-L-lysine(out) = L-alpha-aminoacyl-L-lysine(in)</text>
        <dbReference type="Rhea" id="RHEA:79383"/>
        <dbReference type="ChEBI" id="CHEBI:229966"/>
    </reaction>
</comment>
<evidence type="ECO:0000256" key="13">
    <source>
        <dbReference type="ARBA" id="ARBA00044893"/>
    </source>
</evidence>
<evidence type="ECO:0000313" key="29">
    <source>
        <dbReference type="Proteomes" id="UP000481153"/>
    </source>
</evidence>
<comment type="catalytic activity">
    <reaction evidence="17">
        <text>L-arginyl-glycine(out) = L-arginyl-glycine(in)</text>
        <dbReference type="Rhea" id="RHEA:79391"/>
        <dbReference type="ChEBI" id="CHEBI:229955"/>
    </reaction>
</comment>
<evidence type="ECO:0000256" key="16">
    <source>
        <dbReference type="ARBA" id="ARBA00044900"/>
    </source>
</evidence>
<keyword evidence="4 26" id="KW-0812">Transmembrane</keyword>
<evidence type="ECO:0000256" key="7">
    <source>
        <dbReference type="ARBA" id="ARBA00023228"/>
    </source>
</evidence>
<comment type="subunit">
    <text evidence="24">Homodimer. Interacts with lysosomal protein GLMP (via lumenal domain); the interaction starts while both proteins are still in the endoplasmic reticulum and is required for stabilization of MFSD1 in lysosomes but has no direct effect on its targeting to lysosomes or transporter activity.</text>
</comment>
<evidence type="ECO:0000313" key="28">
    <source>
        <dbReference type="EMBL" id="KAF0733275.1"/>
    </source>
</evidence>
<feature type="compositionally biased region" description="Basic and acidic residues" evidence="25">
    <location>
        <begin position="530"/>
        <end position="541"/>
    </location>
</feature>
<reference evidence="28 29" key="1">
    <citation type="submission" date="2019-07" db="EMBL/GenBank/DDBJ databases">
        <title>Genomics analysis of Aphanomyces spp. identifies a new class of oomycete effector associated with host adaptation.</title>
        <authorList>
            <person name="Gaulin E."/>
        </authorList>
    </citation>
    <scope>NUCLEOTIDE SEQUENCE [LARGE SCALE GENOMIC DNA]</scope>
    <source>
        <strain evidence="28 29">ATCC 201684</strain>
    </source>
</reference>
<feature type="transmembrane region" description="Helical" evidence="26">
    <location>
        <begin position="439"/>
        <end position="462"/>
    </location>
</feature>
<feature type="transmembrane region" description="Helical" evidence="26">
    <location>
        <begin position="382"/>
        <end position="401"/>
    </location>
</feature>
<evidence type="ECO:0000256" key="5">
    <source>
        <dbReference type="ARBA" id="ARBA00022989"/>
    </source>
</evidence>
<evidence type="ECO:0000256" key="25">
    <source>
        <dbReference type="SAM" id="MobiDB-lite"/>
    </source>
</evidence>
<comment type="catalytic activity">
    <reaction evidence="18">
        <text>L-histidyl-L-alpha-amino acid(out) = L-histidyl-L-alpha-amino acid(in)</text>
        <dbReference type="Rhea" id="RHEA:79379"/>
        <dbReference type="ChEBI" id="CHEBI:229964"/>
    </reaction>
</comment>
<comment type="catalytic activity">
    <reaction evidence="16">
        <text>L-lysyl-L-lysine(out) = L-lysyl-L-lysine(in)</text>
        <dbReference type="Rhea" id="RHEA:79403"/>
        <dbReference type="ChEBI" id="CHEBI:229956"/>
    </reaction>
</comment>
<protein>
    <recommendedName>
        <fullName evidence="21">Lysosomal dipeptide transporter MFSD1</fullName>
    </recommendedName>
    <alternativeName>
        <fullName evidence="22">Major facilitator superfamily domain-containing protein 1</fullName>
    </alternativeName>
</protein>
<evidence type="ECO:0000256" key="6">
    <source>
        <dbReference type="ARBA" id="ARBA00023136"/>
    </source>
</evidence>
<feature type="transmembrane region" description="Helical" evidence="26">
    <location>
        <begin position="49"/>
        <end position="74"/>
    </location>
</feature>
<evidence type="ECO:0000256" key="19">
    <source>
        <dbReference type="ARBA" id="ARBA00044919"/>
    </source>
</evidence>
<comment type="catalytic activity">
    <reaction evidence="20">
        <text>L-lysyl-glycine(out) = L-lysyl-glycine(in)</text>
        <dbReference type="Rhea" id="RHEA:79407"/>
        <dbReference type="ChEBI" id="CHEBI:191202"/>
    </reaction>
</comment>
<evidence type="ECO:0000256" key="1">
    <source>
        <dbReference type="ARBA" id="ARBA00004155"/>
    </source>
</evidence>
<dbReference type="SUPFAM" id="SSF103473">
    <property type="entry name" value="MFS general substrate transporter"/>
    <property type="match status" value="2"/>
</dbReference>
<dbReference type="AlphaFoldDB" id="A0A6G0X0I8"/>
<dbReference type="PANTHER" id="PTHR23512">
    <property type="entry name" value="MAJOR FACILITATOR SUPERFAMILY DOMAIN-CONTAINING PROTEIN 1"/>
    <property type="match status" value="1"/>
</dbReference>
<keyword evidence="5 26" id="KW-1133">Transmembrane helix</keyword>
<keyword evidence="7" id="KW-0458">Lysosome</keyword>
<evidence type="ECO:0000256" key="2">
    <source>
        <dbReference type="ARBA" id="ARBA00008335"/>
    </source>
</evidence>
<comment type="catalytic activity">
    <reaction evidence="12">
        <text>L-lysyl-L-alpha-amino acid(out) = L-lysyl-L-alpha-amino acid(in)</text>
        <dbReference type="Rhea" id="RHEA:79387"/>
        <dbReference type="ChEBI" id="CHEBI:229965"/>
    </reaction>
</comment>
<name>A0A6G0X0I8_9STRA</name>
<evidence type="ECO:0000256" key="10">
    <source>
        <dbReference type="ARBA" id="ARBA00044881"/>
    </source>
</evidence>
<keyword evidence="6 26" id="KW-0472">Membrane</keyword>
<evidence type="ECO:0000256" key="22">
    <source>
        <dbReference type="ARBA" id="ARBA00045018"/>
    </source>
</evidence>
<evidence type="ECO:0000256" key="14">
    <source>
        <dbReference type="ARBA" id="ARBA00044898"/>
    </source>
</evidence>
<accession>A0A6G0X0I8</accession>
<feature type="transmembrane region" description="Helical" evidence="26">
    <location>
        <begin position="407"/>
        <end position="427"/>
    </location>
</feature>
<dbReference type="PANTHER" id="PTHR23512:SF3">
    <property type="entry name" value="MAJOR FACILITATOR SUPERFAMILY DOMAIN-CONTAINING PROTEIN 1"/>
    <property type="match status" value="1"/>
</dbReference>
<evidence type="ECO:0000256" key="24">
    <source>
        <dbReference type="ARBA" id="ARBA00046376"/>
    </source>
</evidence>
<dbReference type="VEuPathDB" id="FungiDB:AeMF1_002756"/>
<evidence type="ECO:0000256" key="4">
    <source>
        <dbReference type="ARBA" id="ARBA00022692"/>
    </source>
</evidence>
<evidence type="ECO:0000256" key="18">
    <source>
        <dbReference type="ARBA" id="ARBA00044912"/>
    </source>
</evidence>
<evidence type="ECO:0000256" key="3">
    <source>
        <dbReference type="ARBA" id="ARBA00022448"/>
    </source>
</evidence>
<dbReference type="InterPro" id="IPR052187">
    <property type="entry name" value="MFSD1"/>
</dbReference>
<dbReference type="GO" id="GO:0005765">
    <property type="term" value="C:lysosomal membrane"/>
    <property type="evidence" value="ECO:0007669"/>
    <property type="project" value="UniProtKB-SubCell"/>
</dbReference>
<dbReference type="Gene3D" id="1.20.1250.20">
    <property type="entry name" value="MFS general substrate transporter like domains"/>
    <property type="match status" value="2"/>
</dbReference>
<comment type="caution">
    <text evidence="28">The sequence shown here is derived from an EMBL/GenBank/DDBJ whole genome shotgun (WGS) entry which is preliminary data.</text>
</comment>
<evidence type="ECO:0000256" key="12">
    <source>
        <dbReference type="ARBA" id="ARBA00044891"/>
    </source>
</evidence>
<sequence>MTRMAREKRLVLILSSLMVFGSAYCYDNPSALKSQLQQRFHDLPKSRYEFLFSLSYSLYSIPNVALPFFGGILVDKFGVRSMALVLASLLLAGQLVFAFGCSIKNFDIMLIGRVLFGLGGETMWVAQSTFVTLWFESSELAFAFGVNTLFARMGTVVNDKLSPIIANEYSVTTALWVGAGFCVFSLGCTCILVLIDRRYDLHTDATHKETEVSSGVSLRDVFRFSRSFWLIAFKYTVFYACIGPFNNVASSILLERDFFKQPPPLCQRCGVGAYTKYCDAIAPECPPVPPFAWPLPKLSSNCTITNALDQLRCSRSPPYIQDEAINCDDLAWRDGPITAQYCYKKSYATELATTAMSITPLMIGFTAPISGTFVDMVGLRPLLAMVAETVIVLAHCALTWTDIDVRLVLTCIGLGACFFSSTMWPCIPYVVETRFVGTAFGAITAFSNCGLASVPLLVAAVYNASGKYIPHVEYVFITCAAITWLLGGVLNGVDICRGHVLNRRVLRPILDTTASSDMRERLLDEDDEKDGNHHRLDGKIV</sequence>
<dbReference type="Proteomes" id="UP000481153">
    <property type="component" value="Unassembled WGS sequence"/>
</dbReference>
<dbReference type="GO" id="GO:0022857">
    <property type="term" value="F:transmembrane transporter activity"/>
    <property type="evidence" value="ECO:0007669"/>
    <property type="project" value="InterPro"/>
</dbReference>
<dbReference type="Pfam" id="PF07690">
    <property type="entry name" value="MFS_1"/>
    <property type="match status" value="1"/>
</dbReference>
<comment type="catalytic activity">
    <reaction evidence="9">
        <text>L-histidyl-glycine(out) = L-histidyl-glycine(in)</text>
        <dbReference type="Rhea" id="RHEA:79395"/>
        <dbReference type="ChEBI" id="CHEBI:229957"/>
    </reaction>
</comment>
<comment type="function">
    <text evidence="23">Lysosomal dipeptide uniporter that selectively exports lysine, arginine or histidine-containing dipeptides with a net positive charge from the lysosome lumen into the cytosol. Could play a role in a specific type of protein O-glycosylation indirectly regulating macrophages migration and tissue invasion. Also essential for liver homeostasis.</text>
</comment>
<keyword evidence="29" id="KW-1185">Reference proteome</keyword>
<feature type="transmembrane region" description="Helical" evidence="26">
    <location>
        <begin position="106"/>
        <end position="126"/>
    </location>
</feature>
<evidence type="ECO:0000256" key="15">
    <source>
        <dbReference type="ARBA" id="ARBA00044899"/>
    </source>
</evidence>
<feature type="transmembrane region" description="Helical" evidence="26">
    <location>
        <begin position="474"/>
        <end position="493"/>
    </location>
</feature>
<dbReference type="EMBL" id="VJMJ01000124">
    <property type="protein sequence ID" value="KAF0733275.1"/>
    <property type="molecule type" value="Genomic_DNA"/>
</dbReference>
<evidence type="ECO:0000256" key="23">
    <source>
        <dbReference type="ARBA" id="ARBA00045709"/>
    </source>
</evidence>
<dbReference type="InterPro" id="IPR036259">
    <property type="entry name" value="MFS_trans_sf"/>
</dbReference>
<comment type="catalytic activity">
    <reaction evidence="15">
        <text>L-arginyl-L-alpha-amino acid(out) = L-arginyl-L-alpha-amino acid(in)</text>
        <dbReference type="Rhea" id="RHEA:79371"/>
        <dbReference type="ChEBI" id="CHEBI:84315"/>
    </reaction>
</comment>
<comment type="catalytic activity">
    <reaction evidence="10">
        <text>L-alpha-aminoacyl-L-arginine(out) = L-alpha-aminoacyl-L-arginine(in)</text>
        <dbReference type="Rhea" id="RHEA:79367"/>
        <dbReference type="ChEBI" id="CHEBI:229968"/>
    </reaction>
</comment>
<comment type="catalytic activity">
    <reaction evidence="19">
        <text>L-alanyl-L-lysine(out) = L-alanyl-L-lysine(in)</text>
        <dbReference type="Rhea" id="RHEA:79415"/>
        <dbReference type="ChEBI" id="CHEBI:192470"/>
    </reaction>
</comment>
<proteinExistence type="inferred from homology"/>
<evidence type="ECO:0000256" key="27">
    <source>
        <dbReference type="SAM" id="SignalP"/>
    </source>
</evidence>
<evidence type="ECO:0000256" key="26">
    <source>
        <dbReference type="SAM" id="Phobius"/>
    </source>
</evidence>
<evidence type="ECO:0000256" key="21">
    <source>
        <dbReference type="ARBA" id="ARBA00044985"/>
    </source>
</evidence>
<feature type="transmembrane region" description="Helical" evidence="26">
    <location>
        <begin position="173"/>
        <end position="195"/>
    </location>
</feature>
<feature type="signal peptide" evidence="27">
    <location>
        <begin position="1"/>
        <end position="25"/>
    </location>
</feature>
<feature type="transmembrane region" description="Helical" evidence="26">
    <location>
        <begin position="81"/>
        <end position="100"/>
    </location>
</feature>
<comment type="catalytic activity">
    <reaction evidence="11">
        <text>L-alpha-aminoacyl-L-histidine(out) = L-alpha-aminoacyl-L-histidine(in)</text>
        <dbReference type="Rhea" id="RHEA:79375"/>
        <dbReference type="ChEBI" id="CHEBI:229967"/>
    </reaction>
</comment>
<feature type="region of interest" description="Disordered" evidence="25">
    <location>
        <begin position="521"/>
        <end position="541"/>
    </location>
</feature>
<evidence type="ECO:0000256" key="11">
    <source>
        <dbReference type="ARBA" id="ARBA00044884"/>
    </source>
</evidence>
<dbReference type="InterPro" id="IPR011701">
    <property type="entry name" value="MFS"/>
</dbReference>
<evidence type="ECO:0000256" key="9">
    <source>
        <dbReference type="ARBA" id="ARBA00044878"/>
    </source>
</evidence>
<comment type="catalytic activity">
    <reaction evidence="8">
        <text>L-lysyl-L-alanine(out) = L-lysyl-L-alanine(in)</text>
        <dbReference type="Rhea" id="RHEA:79399"/>
        <dbReference type="ChEBI" id="CHEBI:229954"/>
    </reaction>
</comment>
<evidence type="ECO:0000256" key="20">
    <source>
        <dbReference type="ARBA" id="ARBA00044924"/>
    </source>
</evidence>